<proteinExistence type="predicted"/>
<dbReference type="Pfam" id="PF12705">
    <property type="entry name" value="PDDEXK_1"/>
    <property type="match status" value="1"/>
</dbReference>
<reference evidence="2" key="1">
    <citation type="journal article" date="2015" name="Nature">
        <title>Complex archaea that bridge the gap between prokaryotes and eukaryotes.</title>
        <authorList>
            <person name="Spang A."/>
            <person name="Saw J.H."/>
            <person name="Jorgensen S.L."/>
            <person name="Zaremba-Niedzwiedzka K."/>
            <person name="Martijn J."/>
            <person name="Lind A.E."/>
            <person name="van Eijk R."/>
            <person name="Schleper C."/>
            <person name="Guy L."/>
            <person name="Ettema T.J."/>
        </authorList>
    </citation>
    <scope>NUCLEOTIDE SEQUENCE</scope>
</reference>
<organism evidence="2">
    <name type="scientific">marine sediment metagenome</name>
    <dbReference type="NCBI Taxonomy" id="412755"/>
    <lineage>
        <taxon>unclassified sequences</taxon>
        <taxon>metagenomes</taxon>
        <taxon>ecological metagenomes</taxon>
    </lineage>
</organism>
<dbReference type="AlphaFoldDB" id="A0A0F9QS56"/>
<dbReference type="EMBL" id="LAZR01003663">
    <property type="protein sequence ID" value="KKN15951.1"/>
    <property type="molecule type" value="Genomic_DNA"/>
</dbReference>
<evidence type="ECO:0000259" key="1">
    <source>
        <dbReference type="Pfam" id="PF12705"/>
    </source>
</evidence>
<protein>
    <recommendedName>
        <fullName evidence="1">PD-(D/E)XK endonuclease-like domain-containing protein</fullName>
    </recommendedName>
</protein>
<accession>A0A0F9QS56</accession>
<dbReference type="InterPro" id="IPR038726">
    <property type="entry name" value="PDDEXK_AddAB-type"/>
</dbReference>
<gene>
    <name evidence="2" type="ORF">LCGC14_0980840</name>
</gene>
<sequence>MKERIYDYTALDMFQQCHKKFYWRMIRHLTPKDVATALMFGRDIHEALRIYYTKGLDKALAWFGETYKEKPFEKLRTIDNGLKMLKGYAEVYMHEPFNIIATEVGFSVPFGDIMYAGRLDALVEWGGDLYVLEHKTTAGLRGNYFKQWSPHMQIEGYIYAAEQFTGRKCMGCVVNALEVWKDVQKTTAKTKRLADHYGRSPESRSKEQLDEFCWEVRDTVDEIRMCTREMKWRKQKHTCFSYNYECPFKQLCMYGDDPRTLKRDYVEEVWTPYKEEEASNGKS</sequence>
<name>A0A0F9QS56_9ZZZZ</name>
<evidence type="ECO:0000313" key="2">
    <source>
        <dbReference type="EMBL" id="KKN15951.1"/>
    </source>
</evidence>
<feature type="domain" description="PD-(D/E)XK endonuclease-like" evidence="1">
    <location>
        <begin position="9"/>
        <end position="252"/>
    </location>
</feature>
<comment type="caution">
    <text evidence="2">The sequence shown here is derived from an EMBL/GenBank/DDBJ whole genome shotgun (WGS) entry which is preliminary data.</text>
</comment>